<dbReference type="Pfam" id="PF02136">
    <property type="entry name" value="NTF2"/>
    <property type="match status" value="1"/>
</dbReference>
<dbReference type="FunFam" id="3.10.450.50:FF:000005">
    <property type="entry name" value="Nuclear transport factor 2"/>
    <property type="match status" value="1"/>
</dbReference>
<accession>A0A8I2YZ75</accession>
<proteinExistence type="predicted"/>
<dbReference type="Gene3D" id="3.10.450.50">
    <property type="match status" value="1"/>
</dbReference>
<comment type="function">
    <text evidence="3">Has a role in nuclear-cytoplasmic transport of proteins and mRNAs.</text>
</comment>
<evidence type="ECO:0000313" key="5">
    <source>
        <dbReference type="EMBL" id="KAG6379207.1"/>
    </source>
</evidence>
<dbReference type="PANTHER" id="PTHR12612">
    <property type="entry name" value="NUCLEAR TRANSPORT FACTOR 2"/>
    <property type="match status" value="1"/>
</dbReference>
<dbReference type="GO" id="GO:0006606">
    <property type="term" value="P:protein import into nucleus"/>
    <property type="evidence" value="ECO:0007669"/>
    <property type="project" value="UniProtKB-ARBA"/>
</dbReference>
<evidence type="ECO:0000256" key="2">
    <source>
        <dbReference type="ARBA" id="ARBA00026247"/>
    </source>
</evidence>
<dbReference type="CDD" id="cd00780">
    <property type="entry name" value="NTF2"/>
    <property type="match status" value="1"/>
</dbReference>
<dbReference type="GO" id="GO:0051028">
    <property type="term" value="P:mRNA transport"/>
    <property type="evidence" value="ECO:0007669"/>
    <property type="project" value="UniProtKB-UniRule"/>
</dbReference>
<sequence length="125" mass="13917">MASMDPAVVAKQFTEYYYLTFDTDRSQLAPLYRTTSMLTFEKDQILGVDAIVGKLTSLPFSKVRHNVSTIDAQPSISPGALIVSVTGYLLVDEESNPLSFSQVFQLVPEGSTYYVFNDMFRLNVG</sequence>
<comment type="caution">
    <text evidence="5">The sequence shown here is derived from an EMBL/GenBank/DDBJ whole genome shotgun (WGS) entry which is preliminary data.</text>
</comment>
<evidence type="ECO:0000259" key="4">
    <source>
        <dbReference type="PROSITE" id="PS50177"/>
    </source>
</evidence>
<dbReference type="InterPro" id="IPR045875">
    <property type="entry name" value="NTF2"/>
</dbReference>
<evidence type="ECO:0000313" key="6">
    <source>
        <dbReference type="Proteomes" id="UP000683000"/>
    </source>
</evidence>
<keyword evidence="3" id="KW-0539">Nucleus</keyword>
<dbReference type="AlphaFoldDB" id="A0A8I2YZ75"/>
<keyword evidence="1 3" id="KW-0963">Cytoplasm</keyword>
<dbReference type="Proteomes" id="UP000683000">
    <property type="component" value="Unassembled WGS sequence"/>
</dbReference>
<name>A0A8I2YZ75_9AGAM</name>
<dbReference type="InterPro" id="IPR032710">
    <property type="entry name" value="NTF2-like_dom_sf"/>
</dbReference>
<keyword evidence="3" id="KW-0653">Protein transport</keyword>
<dbReference type="SUPFAM" id="SSF54427">
    <property type="entry name" value="NTF2-like"/>
    <property type="match status" value="1"/>
</dbReference>
<dbReference type="GO" id="GO:0005737">
    <property type="term" value="C:cytoplasm"/>
    <property type="evidence" value="ECO:0007669"/>
    <property type="project" value="UniProtKB-SubCell"/>
</dbReference>
<dbReference type="GO" id="GO:0005635">
    <property type="term" value="C:nuclear envelope"/>
    <property type="evidence" value="ECO:0007669"/>
    <property type="project" value="UniProtKB-ARBA"/>
</dbReference>
<keyword evidence="3" id="KW-0813">Transport</keyword>
<dbReference type="EMBL" id="JAGFBS010000005">
    <property type="protein sequence ID" value="KAG6379207.1"/>
    <property type="molecule type" value="Genomic_DNA"/>
</dbReference>
<evidence type="ECO:0000256" key="1">
    <source>
        <dbReference type="ARBA" id="ARBA00022490"/>
    </source>
</evidence>
<evidence type="ECO:0000256" key="3">
    <source>
        <dbReference type="RuleBase" id="RU369002"/>
    </source>
</evidence>
<keyword evidence="6" id="KW-1185">Reference proteome</keyword>
<dbReference type="PROSITE" id="PS50177">
    <property type="entry name" value="NTF2_DOMAIN"/>
    <property type="match status" value="1"/>
</dbReference>
<gene>
    <name evidence="5" type="ORF">JVT61DRAFT_11653</name>
</gene>
<dbReference type="InterPro" id="IPR018222">
    <property type="entry name" value="Nuclear_transport_factor_2_euk"/>
</dbReference>
<dbReference type="InterPro" id="IPR002075">
    <property type="entry name" value="NTF2_dom"/>
</dbReference>
<feature type="domain" description="NTF2" evidence="4">
    <location>
        <begin position="9"/>
        <end position="122"/>
    </location>
</feature>
<comment type="subcellular location">
    <subcellularLocation>
        <location evidence="3">Cytoplasm</location>
    </subcellularLocation>
    <subcellularLocation>
        <location evidence="3">Nucleus</location>
    </subcellularLocation>
</comment>
<organism evidence="5 6">
    <name type="scientific">Boletus reticuloceps</name>
    <dbReference type="NCBI Taxonomy" id="495285"/>
    <lineage>
        <taxon>Eukaryota</taxon>
        <taxon>Fungi</taxon>
        <taxon>Dikarya</taxon>
        <taxon>Basidiomycota</taxon>
        <taxon>Agaricomycotina</taxon>
        <taxon>Agaricomycetes</taxon>
        <taxon>Agaricomycetidae</taxon>
        <taxon>Boletales</taxon>
        <taxon>Boletineae</taxon>
        <taxon>Boletaceae</taxon>
        <taxon>Boletoideae</taxon>
        <taxon>Boletus</taxon>
    </lineage>
</organism>
<protein>
    <recommendedName>
        <fullName evidence="2 3">Nuclear transport factor 2</fullName>
        <shortName evidence="3">NTF-2</shortName>
    </recommendedName>
</protein>
<reference evidence="5" key="1">
    <citation type="submission" date="2021-03" db="EMBL/GenBank/DDBJ databases">
        <title>Evolutionary innovations through gain and loss of genes in the ectomycorrhizal Boletales.</title>
        <authorList>
            <person name="Wu G."/>
            <person name="Miyauchi S."/>
            <person name="Morin E."/>
            <person name="Yang Z.-L."/>
            <person name="Xu J."/>
            <person name="Martin F.M."/>
        </authorList>
    </citation>
    <scope>NUCLEOTIDE SEQUENCE</scope>
    <source>
        <strain evidence="5">BR01</strain>
    </source>
</reference>
<dbReference type="OrthoDB" id="6507044at2759"/>